<name>F0W2R0_9STRA</name>
<evidence type="ECO:0000313" key="2">
    <source>
        <dbReference type="EMBL" id="CCA15346.1"/>
    </source>
</evidence>
<organism evidence="2">
    <name type="scientific">Albugo laibachii Nc14</name>
    <dbReference type="NCBI Taxonomy" id="890382"/>
    <lineage>
        <taxon>Eukaryota</taxon>
        <taxon>Sar</taxon>
        <taxon>Stramenopiles</taxon>
        <taxon>Oomycota</taxon>
        <taxon>Peronosporomycetes</taxon>
        <taxon>Albuginales</taxon>
        <taxon>Albuginaceae</taxon>
        <taxon>Albugo</taxon>
    </lineage>
</organism>
<reference evidence="2" key="1">
    <citation type="journal article" date="2011" name="PLoS Biol.">
        <title>Gene gain and loss during evolution of obligate parasitism in the white rust pathogen of Arabidopsis thaliana.</title>
        <authorList>
            <person name="Kemen E."/>
            <person name="Gardiner A."/>
            <person name="Schultz-Larsen T."/>
            <person name="Kemen A.C."/>
            <person name="Balmuth A.L."/>
            <person name="Robert-Seilaniantz A."/>
            <person name="Bailey K."/>
            <person name="Holub E."/>
            <person name="Studholme D.J."/>
            <person name="Maclean D."/>
            <person name="Jones J.D."/>
        </authorList>
    </citation>
    <scope>NUCLEOTIDE SEQUENCE</scope>
</reference>
<evidence type="ECO:0000256" key="1">
    <source>
        <dbReference type="SAM" id="Phobius"/>
    </source>
</evidence>
<proteinExistence type="predicted"/>
<protein>
    <submittedName>
        <fullName evidence="2">Uncharacterized protein AlNc14C10G1298</fullName>
    </submittedName>
</protein>
<dbReference type="AlphaFoldDB" id="F0W2R0"/>
<gene>
    <name evidence="2" type="primary">AlNc14C10G1298</name>
    <name evidence="2" type="ORF">ALNC14_014890</name>
</gene>
<dbReference type="HOGENOM" id="CLU_013618_0_0_1"/>
<sequence>MSNENDPENVIDVSSDSPALLQDDKTVLYPSPSDLPNVICLVDEEDQRADEQLEEYEYPHGLHSVPIHSPAQLFDEEHDDIILEERTSNRASGFRNRKLFFLRASNARNRSKATRNPSLSTGNGRILRSVIFRKRSSGTTNEMDAVFWTGIFISSLFSLAIMSALVLYLTQTDFFASHQNDLFGATVDNRFTVIASEKARAKILLKSGYSNSRYSQAMVAFGNGVLQLGRRASSLLDSQSFYGLSLLSNGTALFTNTLIAPAITSDFIRPRKALVFKDGTSMTTAANISGGMKAKGDLNVVSTKGVISLSSGSHPRVVVQPNGVVVFLNSNAEDPFAGGIAIASGKKSIRIANDFILRHNGTLGTLQSSALYLNTSAIWLGNDDNKVIVSPLPHKKSIEMEFRGQHDGGSMLFGTREDGGHVTIHGGMGRTRHGTISLNAQLDPYLASLTVIGSNGSSHTVQLHGNIAINADPVINGNLSVFHVASAKTVITSDEIDIGSVNSSIVLDAALLAIGRKGTREIAIGHVNQTNLSLYGTSVHVNGNQVFIGDDAKDVQVRSLQAKNQSIRLASSSLSFMADSLSMNTTSANLFGTFRFFGKNKAILLEMDNDTVVVSSPVARIKSDKVAIEAVGLSIGQNELNSSVKVFGAELKTHAKVIAMGDSARTTSMTLAGQDISIGQETRKLAVGSKETIKLGLSGVSVDIDAQDNVTIKSKSLELSTKKARVDADSVSLKSRDISIRSQKITIHSDQLVLGDSSGGISIGHKASEVHIGGSDAKIWLDGEIFVNGKTPETQSRRLSTRSPAFFVVEKTGPLPARVDDDVVLIWLNAFGSADVNWSASRDTLTVFEPKSFVKLSFSMNNVRVNGRKEEDASARLRYGCNKLINGSFVTPHSCRVYREPTEVLMKSTIAMDVCSDPMECIDGFFTSLQAQKIVSIKEEDTLGVACVISGASAQTHELLFDDAQFSVEWL</sequence>
<reference evidence="2" key="2">
    <citation type="submission" date="2011-02" db="EMBL/GenBank/DDBJ databases">
        <authorList>
            <person name="MacLean D."/>
        </authorList>
    </citation>
    <scope>NUCLEOTIDE SEQUENCE</scope>
</reference>
<keyword evidence="1" id="KW-0812">Transmembrane</keyword>
<keyword evidence="1" id="KW-0472">Membrane</keyword>
<dbReference type="EMBL" id="FR824055">
    <property type="protein sequence ID" value="CCA15346.1"/>
    <property type="molecule type" value="Genomic_DNA"/>
</dbReference>
<accession>F0W2R0</accession>
<feature type="transmembrane region" description="Helical" evidence="1">
    <location>
        <begin position="145"/>
        <end position="169"/>
    </location>
</feature>
<keyword evidence="1" id="KW-1133">Transmembrane helix</keyword>